<accession>M1E0T9</accession>
<proteinExistence type="predicted"/>
<feature type="transmembrane region" description="Helical" evidence="1">
    <location>
        <begin position="87"/>
        <end position="107"/>
    </location>
</feature>
<name>M1E0T9_SOLTU</name>
<protein>
    <submittedName>
        <fullName evidence="2">Uncharacterized protein</fullName>
    </submittedName>
</protein>
<dbReference type="EnsemblPlants" id="PGSC0003DMT400097525">
    <property type="protein sequence ID" value="PGSC0003DMT400097525"/>
    <property type="gene ID" value="PGSC0003DMG400047096"/>
</dbReference>
<dbReference type="HOGENOM" id="CLU_1663781_0_0_1"/>
<organism evidence="2 3">
    <name type="scientific">Solanum tuberosum</name>
    <name type="common">Potato</name>
    <dbReference type="NCBI Taxonomy" id="4113"/>
    <lineage>
        <taxon>Eukaryota</taxon>
        <taxon>Viridiplantae</taxon>
        <taxon>Streptophyta</taxon>
        <taxon>Embryophyta</taxon>
        <taxon>Tracheophyta</taxon>
        <taxon>Spermatophyta</taxon>
        <taxon>Magnoliopsida</taxon>
        <taxon>eudicotyledons</taxon>
        <taxon>Gunneridae</taxon>
        <taxon>Pentapetalae</taxon>
        <taxon>asterids</taxon>
        <taxon>lamiids</taxon>
        <taxon>Solanales</taxon>
        <taxon>Solanaceae</taxon>
        <taxon>Solanoideae</taxon>
        <taxon>Solaneae</taxon>
        <taxon>Solanum</taxon>
    </lineage>
</organism>
<evidence type="ECO:0000313" key="2">
    <source>
        <dbReference type="EnsemblPlants" id="PGSC0003DMT400097525"/>
    </source>
</evidence>
<dbReference type="Proteomes" id="UP000011115">
    <property type="component" value="Unassembled WGS sequence"/>
</dbReference>
<feature type="transmembrane region" description="Helical" evidence="1">
    <location>
        <begin position="133"/>
        <end position="152"/>
    </location>
</feature>
<sequence length="159" mass="17745">MDLEKKIWAAFAVLFLTVGIAALGHTAWLVCAVIAILLGVLFVVHGFLRLLNIGLPPDADAIDFPGMVAFFIFTPPLLILQKNNPHVHVTLFLLMSTASYFCVLMMVRPLATDFGLLHGLTVFLANEEFGTQWPYWLASGLCTLMIILRVIMEMRARRD</sequence>
<evidence type="ECO:0000313" key="3">
    <source>
        <dbReference type="Proteomes" id="UP000011115"/>
    </source>
</evidence>
<reference evidence="3" key="1">
    <citation type="journal article" date="2011" name="Nature">
        <title>Genome sequence and analysis of the tuber crop potato.</title>
        <authorList>
            <consortium name="The Potato Genome Sequencing Consortium"/>
        </authorList>
    </citation>
    <scope>NUCLEOTIDE SEQUENCE [LARGE SCALE GENOMIC DNA]</scope>
    <source>
        <strain evidence="3">cv. DM1-3 516 R44</strain>
    </source>
</reference>
<keyword evidence="3" id="KW-1185">Reference proteome</keyword>
<dbReference type="PaxDb" id="4113-PGSC0003DMT400097525"/>
<keyword evidence="1" id="KW-0812">Transmembrane</keyword>
<dbReference type="Gramene" id="PGSC0003DMT400097525">
    <property type="protein sequence ID" value="PGSC0003DMT400097525"/>
    <property type="gene ID" value="PGSC0003DMG400047096"/>
</dbReference>
<reference evidence="2" key="2">
    <citation type="submission" date="2015-06" db="UniProtKB">
        <authorList>
            <consortium name="EnsemblPlants"/>
        </authorList>
    </citation>
    <scope>IDENTIFICATION</scope>
    <source>
        <strain evidence="2">DM1-3 516 R44</strain>
    </source>
</reference>
<dbReference type="AlphaFoldDB" id="M1E0T9"/>
<dbReference type="InParanoid" id="M1E0T9"/>
<dbReference type="OMA" id="YFCVLMM"/>
<evidence type="ECO:0000256" key="1">
    <source>
        <dbReference type="SAM" id="Phobius"/>
    </source>
</evidence>
<feature type="transmembrane region" description="Helical" evidence="1">
    <location>
        <begin position="62"/>
        <end position="80"/>
    </location>
</feature>
<keyword evidence="1" id="KW-1133">Transmembrane helix</keyword>
<feature type="transmembrane region" description="Helical" evidence="1">
    <location>
        <begin position="6"/>
        <end position="23"/>
    </location>
</feature>
<keyword evidence="1" id="KW-0472">Membrane</keyword>